<keyword evidence="1 3" id="KW-0378">Hydrolase</keyword>
<evidence type="ECO:0000313" key="4">
    <source>
        <dbReference type="Proteomes" id="UP000714380"/>
    </source>
</evidence>
<dbReference type="InterPro" id="IPR000639">
    <property type="entry name" value="Epox_hydrolase-like"/>
</dbReference>
<keyword evidence="4" id="KW-1185">Reference proteome</keyword>
<gene>
    <name evidence="3" type="ORF">I9W95_13950</name>
</gene>
<sequence>MEHFRIHNGDIQLDVRAAGPAWGEVMVLLHGFPECWNTWRHQIGPLTAAGYRVYVPDMRGYGHSSAPKDYRRYALDELITDIEAIRQHSGREQIHLVGHDWGAAVAWWYAIHHESALLSLSILNVPHPVAFLNTLKSSPLQMLKSWYIFFFQLPWLPEWLLRRSDFAILKTMLQKSSLPGSYTQEDMIQLTHTWAQPGCARGMVNYYRAMLRMIRIPENDGRLSVPTRILWGEQDIALSLPMAKASLDYLSAGELVTYPDATHWLAHDKPQQVSEQLISHFRQNTPQSKSETA</sequence>
<feature type="domain" description="AB hydrolase-1" evidence="2">
    <location>
        <begin position="25"/>
        <end position="270"/>
    </location>
</feature>
<evidence type="ECO:0000259" key="2">
    <source>
        <dbReference type="Pfam" id="PF00561"/>
    </source>
</evidence>
<dbReference type="GO" id="GO:0016787">
    <property type="term" value="F:hydrolase activity"/>
    <property type="evidence" value="ECO:0007669"/>
    <property type="project" value="UniProtKB-KW"/>
</dbReference>
<dbReference type="PANTHER" id="PTHR43329">
    <property type="entry name" value="EPOXIDE HYDROLASE"/>
    <property type="match status" value="1"/>
</dbReference>
<dbReference type="Proteomes" id="UP000714380">
    <property type="component" value="Unassembled WGS sequence"/>
</dbReference>
<dbReference type="PRINTS" id="PR00111">
    <property type="entry name" value="ABHYDROLASE"/>
</dbReference>
<dbReference type="SUPFAM" id="SSF53474">
    <property type="entry name" value="alpha/beta-Hydrolases"/>
    <property type="match status" value="1"/>
</dbReference>
<accession>A0ABS7ZU15</accession>
<evidence type="ECO:0000313" key="3">
    <source>
        <dbReference type="EMBL" id="MCA6064713.1"/>
    </source>
</evidence>
<dbReference type="EMBL" id="JAEDAH010000090">
    <property type="protein sequence ID" value="MCA6064713.1"/>
    <property type="molecule type" value="Genomic_DNA"/>
</dbReference>
<dbReference type="InterPro" id="IPR000073">
    <property type="entry name" value="AB_hydrolase_1"/>
</dbReference>
<dbReference type="Gene3D" id="3.40.50.1820">
    <property type="entry name" value="alpha/beta hydrolase"/>
    <property type="match status" value="1"/>
</dbReference>
<comment type="caution">
    <text evidence="3">The sequence shown here is derived from an EMBL/GenBank/DDBJ whole genome shotgun (WGS) entry which is preliminary data.</text>
</comment>
<dbReference type="InterPro" id="IPR029058">
    <property type="entry name" value="AB_hydrolase_fold"/>
</dbReference>
<dbReference type="Pfam" id="PF00561">
    <property type="entry name" value="Abhydrolase_1"/>
    <property type="match status" value="1"/>
</dbReference>
<organism evidence="3 4">
    <name type="scientific">Thalassolituus marinus</name>
    <dbReference type="NCBI Taxonomy" id="671053"/>
    <lineage>
        <taxon>Bacteria</taxon>
        <taxon>Pseudomonadati</taxon>
        <taxon>Pseudomonadota</taxon>
        <taxon>Gammaproteobacteria</taxon>
        <taxon>Oceanospirillales</taxon>
        <taxon>Oceanospirillaceae</taxon>
        <taxon>Thalassolituus</taxon>
    </lineage>
</organism>
<evidence type="ECO:0000256" key="1">
    <source>
        <dbReference type="ARBA" id="ARBA00022801"/>
    </source>
</evidence>
<dbReference type="RefSeq" id="WP_225675956.1">
    <property type="nucleotide sequence ID" value="NZ_JAEDAH010000090.1"/>
</dbReference>
<reference evidence="3 4" key="1">
    <citation type="submission" date="2020-12" db="EMBL/GenBank/DDBJ databases">
        <title>Novel Thalassolituus-related marine hydrocarbonoclastic bacteria mediated algae-derived hydrocarbons mineralization in twilight zone of the northern South China Sea.</title>
        <authorList>
            <person name="Dong C."/>
        </authorList>
    </citation>
    <scope>NUCLEOTIDE SEQUENCE [LARGE SCALE GENOMIC DNA]</scope>
    <source>
        <strain evidence="3 4">IMCC1826</strain>
    </source>
</reference>
<protein>
    <submittedName>
        <fullName evidence="3">Alpha/beta hydrolase</fullName>
    </submittedName>
</protein>
<name>A0ABS7ZU15_9GAMM</name>
<proteinExistence type="predicted"/>
<dbReference type="PRINTS" id="PR00412">
    <property type="entry name" value="EPOXHYDRLASE"/>
</dbReference>